<name>A0A2R6RTD2_ACTCC</name>
<dbReference type="Gramene" id="PSS33283">
    <property type="protein sequence ID" value="PSS33283"/>
    <property type="gene ID" value="CEY00_Acc03671"/>
</dbReference>
<reference evidence="2 3" key="1">
    <citation type="submission" date="2017-07" db="EMBL/GenBank/DDBJ databases">
        <title>An improved, manually edited Actinidia chinensis var. chinensis (kiwifruit) genome highlights the challenges associated with draft genomes and gene prediction in plants.</title>
        <authorList>
            <person name="Pilkington S."/>
            <person name="Crowhurst R."/>
            <person name="Hilario E."/>
            <person name="Nardozza S."/>
            <person name="Fraser L."/>
            <person name="Peng Y."/>
            <person name="Gunaseelan K."/>
            <person name="Simpson R."/>
            <person name="Tahir J."/>
            <person name="Deroles S."/>
            <person name="Templeton K."/>
            <person name="Luo Z."/>
            <person name="Davy M."/>
            <person name="Cheng C."/>
            <person name="Mcneilage M."/>
            <person name="Scaglione D."/>
            <person name="Liu Y."/>
            <person name="Zhang Q."/>
            <person name="Datson P."/>
            <person name="De Silva N."/>
            <person name="Gardiner S."/>
            <person name="Bassett H."/>
            <person name="Chagne D."/>
            <person name="Mccallum J."/>
            <person name="Dzierzon H."/>
            <person name="Deng C."/>
            <person name="Wang Y.-Y."/>
            <person name="Barron N."/>
            <person name="Manako K."/>
            <person name="Bowen J."/>
            <person name="Foster T."/>
            <person name="Erridge Z."/>
            <person name="Tiffin H."/>
            <person name="Waite C."/>
            <person name="Davies K."/>
            <person name="Grierson E."/>
            <person name="Laing W."/>
            <person name="Kirk R."/>
            <person name="Chen X."/>
            <person name="Wood M."/>
            <person name="Montefiori M."/>
            <person name="Brummell D."/>
            <person name="Schwinn K."/>
            <person name="Catanach A."/>
            <person name="Fullerton C."/>
            <person name="Li D."/>
            <person name="Meiyalaghan S."/>
            <person name="Nieuwenhuizen N."/>
            <person name="Read N."/>
            <person name="Prakash R."/>
            <person name="Hunter D."/>
            <person name="Zhang H."/>
            <person name="Mckenzie M."/>
            <person name="Knabel M."/>
            <person name="Harris A."/>
            <person name="Allan A."/>
            <person name="Chen A."/>
            <person name="Janssen B."/>
            <person name="Plunkett B."/>
            <person name="Dwamena C."/>
            <person name="Voogd C."/>
            <person name="Leif D."/>
            <person name="Lafferty D."/>
            <person name="Souleyre E."/>
            <person name="Varkonyi-Gasic E."/>
            <person name="Gambi F."/>
            <person name="Hanley J."/>
            <person name="Yao J.-L."/>
            <person name="Cheung J."/>
            <person name="David K."/>
            <person name="Warren B."/>
            <person name="Marsh K."/>
            <person name="Snowden K."/>
            <person name="Lin-Wang K."/>
            <person name="Brian L."/>
            <person name="Martinez-Sanchez M."/>
            <person name="Wang M."/>
            <person name="Ileperuma N."/>
            <person name="Macnee N."/>
            <person name="Campin R."/>
            <person name="Mcatee P."/>
            <person name="Drummond R."/>
            <person name="Espley R."/>
            <person name="Ireland H."/>
            <person name="Wu R."/>
            <person name="Atkinson R."/>
            <person name="Karunairetnam S."/>
            <person name="Bulley S."/>
            <person name="Chunkath S."/>
            <person name="Hanley Z."/>
            <person name="Storey R."/>
            <person name="Thrimawithana A."/>
            <person name="Thomson S."/>
            <person name="David C."/>
            <person name="Testolin R."/>
        </authorList>
    </citation>
    <scope>NUCLEOTIDE SEQUENCE [LARGE SCALE GENOMIC DNA]</scope>
    <source>
        <strain evidence="3">cv. Red5</strain>
        <tissue evidence="2">Young leaf</tissue>
    </source>
</reference>
<dbReference type="OMA" id="GMWKILK"/>
<dbReference type="PANTHER" id="PTHR34130:SF5">
    <property type="entry name" value="OS08G0243800 PROTEIN"/>
    <property type="match status" value="1"/>
</dbReference>
<dbReference type="InParanoid" id="A0A2R6RTD2"/>
<dbReference type="FunCoup" id="A0A2R6RTD2">
    <property type="interactions" value="58"/>
</dbReference>
<feature type="region of interest" description="Disordered" evidence="1">
    <location>
        <begin position="1"/>
        <end position="29"/>
    </location>
</feature>
<reference evidence="3" key="2">
    <citation type="journal article" date="2018" name="BMC Genomics">
        <title>A manually annotated Actinidia chinensis var. chinensis (kiwifruit) genome highlights the challenges associated with draft genomes and gene prediction in plants.</title>
        <authorList>
            <person name="Pilkington S.M."/>
            <person name="Crowhurst R."/>
            <person name="Hilario E."/>
            <person name="Nardozza S."/>
            <person name="Fraser L."/>
            <person name="Peng Y."/>
            <person name="Gunaseelan K."/>
            <person name="Simpson R."/>
            <person name="Tahir J."/>
            <person name="Deroles S.C."/>
            <person name="Templeton K."/>
            <person name="Luo Z."/>
            <person name="Davy M."/>
            <person name="Cheng C."/>
            <person name="McNeilage M."/>
            <person name="Scaglione D."/>
            <person name="Liu Y."/>
            <person name="Zhang Q."/>
            <person name="Datson P."/>
            <person name="De Silva N."/>
            <person name="Gardiner S.E."/>
            <person name="Bassett H."/>
            <person name="Chagne D."/>
            <person name="McCallum J."/>
            <person name="Dzierzon H."/>
            <person name="Deng C."/>
            <person name="Wang Y.Y."/>
            <person name="Barron L."/>
            <person name="Manako K."/>
            <person name="Bowen J."/>
            <person name="Foster T.M."/>
            <person name="Erridge Z.A."/>
            <person name="Tiffin H."/>
            <person name="Waite C.N."/>
            <person name="Davies K.M."/>
            <person name="Grierson E.P."/>
            <person name="Laing W.A."/>
            <person name="Kirk R."/>
            <person name="Chen X."/>
            <person name="Wood M."/>
            <person name="Montefiori M."/>
            <person name="Brummell D.A."/>
            <person name="Schwinn K.E."/>
            <person name="Catanach A."/>
            <person name="Fullerton C."/>
            <person name="Li D."/>
            <person name="Meiyalaghan S."/>
            <person name="Nieuwenhuizen N."/>
            <person name="Read N."/>
            <person name="Prakash R."/>
            <person name="Hunter D."/>
            <person name="Zhang H."/>
            <person name="McKenzie M."/>
            <person name="Knabel M."/>
            <person name="Harris A."/>
            <person name="Allan A.C."/>
            <person name="Gleave A."/>
            <person name="Chen A."/>
            <person name="Janssen B.J."/>
            <person name="Plunkett B."/>
            <person name="Ampomah-Dwamena C."/>
            <person name="Voogd C."/>
            <person name="Leif D."/>
            <person name="Lafferty D."/>
            <person name="Souleyre E.J.F."/>
            <person name="Varkonyi-Gasic E."/>
            <person name="Gambi F."/>
            <person name="Hanley J."/>
            <person name="Yao J.L."/>
            <person name="Cheung J."/>
            <person name="David K.M."/>
            <person name="Warren B."/>
            <person name="Marsh K."/>
            <person name="Snowden K.C."/>
            <person name="Lin-Wang K."/>
            <person name="Brian L."/>
            <person name="Martinez-Sanchez M."/>
            <person name="Wang M."/>
            <person name="Ileperuma N."/>
            <person name="Macnee N."/>
            <person name="Campin R."/>
            <person name="McAtee P."/>
            <person name="Drummond R.S.M."/>
            <person name="Espley R.V."/>
            <person name="Ireland H.S."/>
            <person name="Wu R."/>
            <person name="Atkinson R.G."/>
            <person name="Karunairetnam S."/>
            <person name="Bulley S."/>
            <person name="Chunkath S."/>
            <person name="Hanley Z."/>
            <person name="Storey R."/>
            <person name="Thrimawithana A.H."/>
            <person name="Thomson S."/>
            <person name="David C."/>
            <person name="Testolin R."/>
            <person name="Huang H."/>
            <person name="Hellens R.P."/>
            <person name="Schaffer R.J."/>
        </authorList>
    </citation>
    <scope>NUCLEOTIDE SEQUENCE [LARGE SCALE GENOMIC DNA]</scope>
    <source>
        <strain evidence="3">cv. Red5</strain>
    </source>
</reference>
<proteinExistence type="predicted"/>
<dbReference type="PANTHER" id="PTHR34130">
    <property type="entry name" value="OS08G0243800 PROTEIN"/>
    <property type="match status" value="1"/>
</dbReference>
<sequence>MDTNKDTYQDSVSEKNNPFLQVDQEEEEEDALSFCDLPIYSSKQDQTFPSSPRSSSSDQDLFEFFTHNWTHSSTNYPVSNIIFCGKLIPFKEPIANTNKILEADKEQKGPNRWVFRWNLKIFGRKSALAKKSNNGAKSRCVLGSKNGFSVRRVSIVTWPVKPRWQLLMFGLARFPAAEMEMSEIRSRQMRRSPSALFRLSPGGGDEEVRSLRGLCGLIGSFGCGGRRRHDDASAVVKA</sequence>
<accession>A0A2R6RTD2</accession>
<evidence type="ECO:0000313" key="3">
    <source>
        <dbReference type="Proteomes" id="UP000241394"/>
    </source>
</evidence>
<dbReference type="EMBL" id="NKQK01000003">
    <property type="protein sequence ID" value="PSS33283.1"/>
    <property type="molecule type" value="Genomic_DNA"/>
</dbReference>
<evidence type="ECO:0000313" key="2">
    <source>
        <dbReference type="EMBL" id="PSS33283.1"/>
    </source>
</evidence>
<dbReference type="Proteomes" id="UP000241394">
    <property type="component" value="Chromosome LG3"/>
</dbReference>
<comment type="caution">
    <text evidence="2">The sequence shown here is derived from an EMBL/GenBank/DDBJ whole genome shotgun (WGS) entry which is preliminary data.</text>
</comment>
<dbReference type="AlphaFoldDB" id="A0A2R6RTD2"/>
<protein>
    <submittedName>
        <fullName evidence="2">Terpene cyclase</fullName>
    </submittedName>
</protein>
<organism evidence="2 3">
    <name type="scientific">Actinidia chinensis var. chinensis</name>
    <name type="common">Chinese soft-hair kiwi</name>
    <dbReference type="NCBI Taxonomy" id="1590841"/>
    <lineage>
        <taxon>Eukaryota</taxon>
        <taxon>Viridiplantae</taxon>
        <taxon>Streptophyta</taxon>
        <taxon>Embryophyta</taxon>
        <taxon>Tracheophyta</taxon>
        <taxon>Spermatophyta</taxon>
        <taxon>Magnoliopsida</taxon>
        <taxon>eudicotyledons</taxon>
        <taxon>Gunneridae</taxon>
        <taxon>Pentapetalae</taxon>
        <taxon>asterids</taxon>
        <taxon>Ericales</taxon>
        <taxon>Actinidiaceae</taxon>
        <taxon>Actinidia</taxon>
    </lineage>
</organism>
<dbReference type="OrthoDB" id="1576948at2759"/>
<gene>
    <name evidence="2" type="ORF">CEY00_Acc03671</name>
</gene>
<evidence type="ECO:0000256" key="1">
    <source>
        <dbReference type="SAM" id="MobiDB-lite"/>
    </source>
</evidence>
<keyword evidence="3" id="KW-1185">Reference proteome</keyword>
<feature type="compositionally biased region" description="Polar residues" evidence="1">
    <location>
        <begin position="9"/>
        <end position="19"/>
    </location>
</feature>